<comment type="caution">
    <text evidence="2">The sequence shown here is derived from an EMBL/GenBank/DDBJ whole genome shotgun (WGS) entry which is preliminary data.</text>
</comment>
<evidence type="ECO:0000256" key="1">
    <source>
        <dbReference type="SAM" id="MobiDB-lite"/>
    </source>
</evidence>
<proteinExistence type="predicted"/>
<protein>
    <submittedName>
        <fullName evidence="2">Uncharacterized protein</fullName>
    </submittedName>
</protein>
<dbReference type="Proteomes" id="UP001164929">
    <property type="component" value="Chromosome 5"/>
</dbReference>
<name>A0AAD6QSL8_9ROSI</name>
<feature type="region of interest" description="Disordered" evidence="1">
    <location>
        <begin position="1"/>
        <end position="41"/>
    </location>
</feature>
<keyword evidence="3" id="KW-1185">Reference proteome</keyword>
<accession>A0AAD6QSL8</accession>
<feature type="compositionally biased region" description="Basic and acidic residues" evidence="1">
    <location>
        <begin position="1"/>
        <end position="25"/>
    </location>
</feature>
<evidence type="ECO:0000313" key="2">
    <source>
        <dbReference type="EMBL" id="KAJ6995711.1"/>
    </source>
</evidence>
<sequence length="80" mass="9037">MYAEGKPKSINKRDDGPKIKGKRVEGGLMSTNKRGNGPRLKGLTKLLVDNAPKAKKEQKFKSYFSRKIAIDAECSRKKWN</sequence>
<organism evidence="2 3">
    <name type="scientific">Populus alba x Populus x berolinensis</name>
    <dbReference type="NCBI Taxonomy" id="444605"/>
    <lineage>
        <taxon>Eukaryota</taxon>
        <taxon>Viridiplantae</taxon>
        <taxon>Streptophyta</taxon>
        <taxon>Embryophyta</taxon>
        <taxon>Tracheophyta</taxon>
        <taxon>Spermatophyta</taxon>
        <taxon>Magnoliopsida</taxon>
        <taxon>eudicotyledons</taxon>
        <taxon>Gunneridae</taxon>
        <taxon>Pentapetalae</taxon>
        <taxon>rosids</taxon>
        <taxon>fabids</taxon>
        <taxon>Malpighiales</taxon>
        <taxon>Salicaceae</taxon>
        <taxon>Saliceae</taxon>
        <taxon>Populus</taxon>
    </lineage>
</organism>
<dbReference type="AlphaFoldDB" id="A0AAD6QSL8"/>
<dbReference type="EMBL" id="JAQIZT010000005">
    <property type="protein sequence ID" value="KAJ6995711.1"/>
    <property type="molecule type" value="Genomic_DNA"/>
</dbReference>
<gene>
    <name evidence="2" type="ORF">NC653_012540</name>
</gene>
<evidence type="ECO:0000313" key="3">
    <source>
        <dbReference type="Proteomes" id="UP001164929"/>
    </source>
</evidence>
<reference evidence="2" key="1">
    <citation type="journal article" date="2023" name="Mol. Ecol. Resour.">
        <title>Chromosome-level genome assembly of a triploid poplar Populus alba 'Berolinensis'.</title>
        <authorList>
            <person name="Chen S."/>
            <person name="Yu Y."/>
            <person name="Wang X."/>
            <person name="Wang S."/>
            <person name="Zhang T."/>
            <person name="Zhou Y."/>
            <person name="He R."/>
            <person name="Meng N."/>
            <person name="Wang Y."/>
            <person name="Liu W."/>
            <person name="Liu Z."/>
            <person name="Liu J."/>
            <person name="Guo Q."/>
            <person name="Huang H."/>
            <person name="Sederoff R.R."/>
            <person name="Wang G."/>
            <person name="Qu G."/>
            <person name="Chen S."/>
        </authorList>
    </citation>
    <scope>NUCLEOTIDE SEQUENCE</scope>
    <source>
        <strain evidence="2">SC-2020</strain>
    </source>
</reference>